<dbReference type="EMBL" id="JAEUBD010001571">
    <property type="protein sequence ID" value="KAH3658883.1"/>
    <property type="molecule type" value="Genomic_DNA"/>
</dbReference>
<reference evidence="1" key="1">
    <citation type="journal article" date="2021" name="Open Biol.">
        <title>Shared evolutionary footprints suggest mitochondrial oxidative damage underlies multiple complex I losses in fungi.</title>
        <authorList>
            <person name="Schikora-Tamarit M.A."/>
            <person name="Marcet-Houben M."/>
            <person name="Nosek J."/>
            <person name="Gabaldon T."/>
        </authorList>
    </citation>
    <scope>NUCLEOTIDE SEQUENCE</scope>
    <source>
        <strain evidence="1">NCAIM Y.01608</strain>
    </source>
</reference>
<dbReference type="Proteomes" id="UP000788993">
    <property type="component" value="Unassembled WGS sequence"/>
</dbReference>
<evidence type="ECO:0000313" key="2">
    <source>
        <dbReference type="Proteomes" id="UP000788993"/>
    </source>
</evidence>
<reference evidence="1" key="2">
    <citation type="submission" date="2021-01" db="EMBL/GenBank/DDBJ databases">
        <authorList>
            <person name="Schikora-Tamarit M.A."/>
        </authorList>
    </citation>
    <scope>NUCLEOTIDE SEQUENCE</scope>
    <source>
        <strain evidence="1">NCAIM Y.01608</strain>
    </source>
</reference>
<comment type="caution">
    <text evidence="1">The sequence shown here is derived from an EMBL/GenBank/DDBJ whole genome shotgun (WGS) entry which is preliminary data.</text>
</comment>
<dbReference type="AlphaFoldDB" id="A0A9P8NPM6"/>
<dbReference type="AntiFam" id="ANF00149">
    <property type="entry name" value="Shadow ORF (opposite cshA)"/>
</dbReference>
<proteinExistence type="predicted"/>
<keyword evidence="2" id="KW-1185">Reference proteome</keyword>
<accession>A0A9P8NPM6</accession>
<organism evidence="1 2">
    <name type="scientific">Ogataea polymorpha</name>
    <dbReference type="NCBI Taxonomy" id="460523"/>
    <lineage>
        <taxon>Eukaryota</taxon>
        <taxon>Fungi</taxon>
        <taxon>Dikarya</taxon>
        <taxon>Ascomycota</taxon>
        <taxon>Saccharomycotina</taxon>
        <taxon>Pichiomycetes</taxon>
        <taxon>Pichiales</taxon>
        <taxon>Pichiaceae</taxon>
        <taxon>Ogataea</taxon>
    </lineage>
</organism>
<sequence length="151" mass="16383">MICLMLCEAARSNEPMLTWMADLVDDLADLGLESHVQHSVGLVQHEIGHTLQVGPARVQHVQETTRSGNTDFCASGKVSDLLALRDSTVDTGVSDSGATSELRTLLLNLHSKFSCWSQDQTNWAIAGLQKGLGINVHNCRQAVRQGLSRSC</sequence>
<protein>
    <submittedName>
        <fullName evidence="1">Uncharacterized protein</fullName>
    </submittedName>
</protein>
<name>A0A9P8NPM6_9ASCO</name>
<gene>
    <name evidence="1" type="ORF">OGATHE_006609</name>
</gene>
<evidence type="ECO:0000313" key="1">
    <source>
        <dbReference type="EMBL" id="KAH3658883.1"/>
    </source>
</evidence>